<proteinExistence type="predicted"/>
<protein>
    <submittedName>
        <fullName evidence="2">Uncharacterized protein</fullName>
    </submittedName>
</protein>
<feature type="transmembrane region" description="Helical" evidence="1">
    <location>
        <begin position="159"/>
        <end position="179"/>
    </location>
</feature>
<keyword evidence="1" id="KW-0812">Transmembrane</keyword>
<feature type="transmembrane region" description="Helical" evidence="1">
    <location>
        <begin position="70"/>
        <end position="87"/>
    </location>
</feature>
<dbReference type="Proteomes" id="UP000014539">
    <property type="component" value="Unassembled WGS sequence"/>
</dbReference>
<evidence type="ECO:0000313" key="3">
    <source>
        <dbReference type="Proteomes" id="UP000014539"/>
    </source>
</evidence>
<feature type="transmembrane region" description="Helical" evidence="1">
    <location>
        <begin position="107"/>
        <end position="125"/>
    </location>
</feature>
<reference evidence="2 3" key="1">
    <citation type="submission" date="2013-06" db="EMBL/GenBank/DDBJ databases">
        <title>The Genome Sequence of Campylobacter ureolyticus ACS-301-V-SCH3B.</title>
        <authorList>
            <consortium name="The Broad Institute Genomics Platform"/>
            <person name="Earl A."/>
            <person name="Ward D."/>
            <person name="Feldgarden M."/>
            <person name="Gevers D."/>
            <person name="Saerens B."/>
            <person name="Vaneechoutte M."/>
            <person name="Walker B."/>
            <person name="Young S."/>
            <person name="Zeng Q."/>
            <person name="Gargeya S."/>
            <person name="Fitzgerald M."/>
            <person name="Haas B."/>
            <person name="Abouelleil A."/>
            <person name="Allen A.W."/>
            <person name="Alvarado L."/>
            <person name="Arachchi H.M."/>
            <person name="Berlin A.M."/>
            <person name="Chapman S.B."/>
            <person name="Gainer-Dewar J."/>
            <person name="Goldberg J."/>
            <person name="Griggs A."/>
            <person name="Gujja S."/>
            <person name="Hansen M."/>
            <person name="Howarth C."/>
            <person name="Imamovic A."/>
            <person name="Ireland A."/>
            <person name="Larimer J."/>
            <person name="McCowan C."/>
            <person name="Murphy C."/>
            <person name="Pearson M."/>
            <person name="Poon T.W."/>
            <person name="Priest M."/>
            <person name="Roberts A."/>
            <person name="Saif S."/>
            <person name="Shea T."/>
            <person name="Sisk P."/>
            <person name="Sykes S."/>
            <person name="Wortman J."/>
            <person name="Nusbaum C."/>
            <person name="Birren B."/>
        </authorList>
    </citation>
    <scope>NUCLEOTIDE SEQUENCE [LARGE SCALE GENOMIC DNA]</scope>
    <source>
        <strain evidence="2 3">ACS-301-V-Sch3b</strain>
    </source>
</reference>
<accession>S3XD80</accession>
<evidence type="ECO:0000313" key="2">
    <source>
        <dbReference type="EMBL" id="EPH08021.1"/>
    </source>
</evidence>
<dbReference type="EMBL" id="AGYD01000011">
    <property type="protein sequence ID" value="EPH08021.1"/>
    <property type="molecule type" value="Genomic_DNA"/>
</dbReference>
<keyword evidence="1" id="KW-1133">Transmembrane helix</keyword>
<dbReference type="AlphaFoldDB" id="S3XD80"/>
<gene>
    <name evidence="2" type="ORF">HMPREF9309_01276</name>
</gene>
<sequence>MKNDENVKKRGKIDNIITAIFVILAAHIFILPNDILDKLPFLVPYTEFMKETFPMVYQISIRVTNFPQSGTLWASNMMIIVIFFILLHCYNDYKMPYCSEIEKSDNLLGMILATIVAFLFAKLIIDRVSVGNIFDTQLRGEPNLNAINNKFGLFFKVGIFYFCIFFFVSSFIIGITRIIKMTLKRIKLKFKGLDNEK</sequence>
<dbReference type="RefSeq" id="WP_016647131.1">
    <property type="nucleotide sequence ID" value="NZ_KE340327.1"/>
</dbReference>
<feature type="transmembrane region" description="Helical" evidence="1">
    <location>
        <begin position="12"/>
        <end position="31"/>
    </location>
</feature>
<evidence type="ECO:0000256" key="1">
    <source>
        <dbReference type="SAM" id="Phobius"/>
    </source>
</evidence>
<dbReference type="HOGENOM" id="CLU_1381877_0_0_7"/>
<dbReference type="PATRIC" id="fig|883165.3.peg.1293"/>
<keyword evidence="1" id="KW-0472">Membrane</keyword>
<organism evidence="2 3">
    <name type="scientific">Campylobacter ureolyticus ACS-301-V-Sch3b</name>
    <dbReference type="NCBI Taxonomy" id="883165"/>
    <lineage>
        <taxon>Bacteria</taxon>
        <taxon>Pseudomonadati</taxon>
        <taxon>Campylobacterota</taxon>
        <taxon>Epsilonproteobacteria</taxon>
        <taxon>Campylobacterales</taxon>
        <taxon>Campylobacteraceae</taxon>
        <taxon>Campylobacter</taxon>
    </lineage>
</organism>
<keyword evidence="3" id="KW-1185">Reference proteome</keyword>
<comment type="caution">
    <text evidence="2">The sequence shown here is derived from an EMBL/GenBank/DDBJ whole genome shotgun (WGS) entry which is preliminary data.</text>
</comment>
<name>S3XD80_9BACT</name>